<dbReference type="EMBL" id="BSNX01000073">
    <property type="protein sequence ID" value="GLQ75408.1"/>
    <property type="molecule type" value="Genomic_DNA"/>
</dbReference>
<dbReference type="AlphaFoldDB" id="A0AAV5NYG1"/>
<comment type="caution">
    <text evidence="3">The sequence shown here is derived from an EMBL/GenBank/DDBJ whole genome shotgun (WGS) entry which is preliminary data.</text>
</comment>
<feature type="domain" description="Glycosyltransferase subfamily 4-like N-terminal" evidence="2">
    <location>
        <begin position="16"/>
        <end position="187"/>
    </location>
</feature>
<feature type="domain" description="Glycosyl transferase family 1" evidence="1">
    <location>
        <begin position="191"/>
        <end position="358"/>
    </location>
</feature>
<sequence length="381" mass="42673">MKKVAFITPTYPALSETFIQTEVDSIQACGHQVCVFTFEKEHSDNVFNYDVVTIGENVPMRMLSHTSLLGGLKALHFVTNQNGLPKKSLYYYGAKLALQLAEKGVDHVHAHFCQHTAAHAIVAAKILNIGCSFVGHGHDVYESPLDIDRKIETSDFVVAVCKDMQRDFDSMAKGNIKLLHCGVKTERFVMQEKSPTEHVRLVFLGRLVVTKGVHYLINALLPLIHHYNISLDIIGDGEMREELESQVNRLGLDYYVRFLGPQPHHWVKDHLAEYDCLVAPFCFSDTGCVDTGPLVLKEAMAVGTPVICSDIMGCKEIVTSETGYLVPEKNVAELSQKISEFAQLSFEERAQMGRAARDRVLRHFNAIDQAKQLSNWIENLA</sequence>
<dbReference type="Gene3D" id="3.40.50.2000">
    <property type="entry name" value="Glycogen Phosphorylase B"/>
    <property type="match status" value="2"/>
</dbReference>
<reference evidence="4" key="1">
    <citation type="journal article" date="2019" name="Int. J. Syst. Evol. Microbiol.">
        <title>The Global Catalogue of Microorganisms (GCM) 10K type strain sequencing project: providing services to taxonomists for standard genome sequencing and annotation.</title>
        <authorList>
            <consortium name="The Broad Institute Genomics Platform"/>
            <consortium name="The Broad Institute Genome Sequencing Center for Infectious Disease"/>
            <person name="Wu L."/>
            <person name="Ma J."/>
        </authorList>
    </citation>
    <scope>NUCLEOTIDE SEQUENCE [LARGE SCALE GENOMIC DNA]</scope>
    <source>
        <strain evidence="4">NBRC 15640</strain>
    </source>
</reference>
<dbReference type="Pfam" id="PF13439">
    <property type="entry name" value="Glyco_transf_4"/>
    <property type="match status" value="1"/>
</dbReference>
<dbReference type="InterPro" id="IPR028098">
    <property type="entry name" value="Glyco_trans_4-like_N"/>
</dbReference>
<dbReference type="CDD" id="cd03801">
    <property type="entry name" value="GT4_PimA-like"/>
    <property type="match status" value="1"/>
</dbReference>
<dbReference type="Pfam" id="PF00534">
    <property type="entry name" value="Glycos_transf_1"/>
    <property type="match status" value="1"/>
</dbReference>
<dbReference type="InterPro" id="IPR050194">
    <property type="entry name" value="Glycosyltransferase_grp1"/>
</dbReference>
<dbReference type="SUPFAM" id="SSF53756">
    <property type="entry name" value="UDP-Glycosyltransferase/glycogen phosphorylase"/>
    <property type="match status" value="1"/>
</dbReference>
<dbReference type="PANTHER" id="PTHR45947">
    <property type="entry name" value="SULFOQUINOVOSYL TRANSFERASE SQD2"/>
    <property type="match status" value="1"/>
</dbReference>
<organism evidence="3 4">
    <name type="scientific">Vibrio penaeicida</name>
    <dbReference type="NCBI Taxonomy" id="104609"/>
    <lineage>
        <taxon>Bacteria</taxon>
        <taxon>Pseudomonadati</taxon>
        <taxon>Pseudomonadota</taxon>
        <taxon>Gammaproteobacteria</taxon>
        <taxon>Vibrionales</taxon>
        <taxon>Vibrionaceae</taxon>
        <taxon>Vibrio</taxon>
    </lineage>
</organism>
<evidence type="ECO:0000313" key="4">
    <source>
        <dbReference type="Proteomes" id="UP001156690"/>
    </source>
</evidence>
<dbReference type="PANTHER" id="PTHR45947:SF15">
    <property type="entry name" value="TEICHURONIC ACID BIOSYNTHESIS GLYCOSYLTRANSFERASE TUAC-RELATED"/>
    <property type="match status" value="1"/>
</dbReference>
<keyword evidence="4" id="KW-1185">Reference proteome</keyword>
<proteinExistence type="predicted"/>
<accession>A0AAV5NYG1</accession>
<gene>
    <name evidence="3" type="ORF">GCM10007932_47700</name>
</gene>
<protein>
    <submittedName>
        <fullName evidence="3">Colanic acid biosynthesis glycosyltransferase WcaL</fullName>
    </submittedName>
</protein>
<dbReference type="RefSeq" id="WP_126609178.1">
    <property type="nucleotide sequence ID" value="NZ_AP025144.1"/>
</dbReference>
<evidence type="ECO:0000313" key="3">
    <source>
        <dbReference type="EMBL" id="GLQ75408.1"/>
    </source>
</evidence>
<evidence type="ECO:0000259" key="2">
    <source>
        <dbReference type="Pfam" id="PF13439"/>
    </source>
</evidence>
<dbReference type="InterPro" id="IPR001296">
    <property type="entry name" value="Glyco_trans_1"/>
</dbReference>
<name>A0AAV5NYG1_9VIBR</name>
<evidence type="ECO:0000259" key="1">
    <source>
        <dbReference type="Pfam" id="PF00534"/>
    </source>
</evidence>
<dbReference type="GO" id="GO:0016757">
    <property type="term" value="F:glycosyltransferase activity"/>
    <property type="evidence" value="ECO:0007669"/>
    <property type="project" value="InterPro"/>
</dbReference>
<dbReference type="Proteomes" id="UP001156690">
    <property type="component" value="Unassembled WGS sequence"/>
</dbReference>